<keyword evidence="8" id="KW-1185">Reference proteome</keyword>
<dbReference type="GO" id="GO:0009251">
    <property type="term" value="P:glucan catabolic process"/>
    <property type="evidence" value="ECO:0007669"/>
    <property type="project" value="TreeGrafter"/>
</dbReference>
<dbReference type="HOGENOM" id="CLU_1367064_0_0_1"/>
<reference evidence="7 8" key="1">
    <citation type="journal article" date="2013" name="Nat. Commun.">
        <title>The evolution and pathogenic mechanisms of the rice sheath blight pathogen.</title>
        <authorList>
            <person name="Zheng A."/>
            <person name="Lin R."/>
            <person name="Xu L."/>
            <person name="Qin P."/>
            <person name="Tang C."/>
            <person name="Ai P."/>
            <person name="Zhang D."/>
            <person name="Liu Y."/>
            <person name="Sun Z."/>
            <person name="Feng H."/>
            <person name="Wang Y."/>
            <person name="Chen Y."/>
            <person name="Liang X."/>
            <person name="Fu R."/>
            <person name="Li Q."/>
            <person name="Zhang J."/>
            <person name="Yu X."/>
            <person name="Xie Z."/>
            <person name="Ding L."/>
            <person name="Guan P."/>
            <person name="Tang J."/>
            <person name="Liang Y."/>
            <person name="Wang S."/>
            <person name="Deng Q."/>
            <person name="Li S."/>
            <person name="Zhu J."/>
            <person name="Wang L."/>
            <person name="Liu H."/>
            <person name="Li P."/>
        </authorList>
    </citation>
    <scope>NUCLEOTIDE SEQUENCE [LARGE SCALE GENOMIC DNA]</scope>
    <source>
        <strain evidence="8">AG-1 IA</strain>
    </source>
</reference>
<evidence type="ECO:0000256" key="4">
    <source>
        <dbReference type="ARBA" id="ARBA00022801"/>
    </source>
</evidence>
<proteinExistence type="inferred from homology"/>
<dbReference type="PANTHER" id="PTHR42715">
    <property type="entry name" value="BETA-GLUCOSIDASE"/>
    <property type="match status" value="1"/>
</dbReference>
<dbReference type="OrthoDB" id="47059at2759"/>
<dbReference type="Pfam" id="PF01915">
    <property type="entry name" value="Glyco_hydro_3_C"/>
    <property type="match status" value="1"/>
</dbReference>
<comment type="caution">
    <text evidence="7">The sequence shown here is derived from an EMBL/GenBank/DDBJ whole genome shotgun (WGS) entry which is preliminary data.</text>
</comment>
<accession>L8WD66</accession>
<protein>
    <recommendedName>
        <fullName evidence="3">beta-glucosidase</fullName>
        <ecNumber evidence="3">3.2.1.21</ecNumber>
    </recommendedName>
</protein>
<evidence type="ECO:0000256" key="1">
    <source>
        <dbReference type="ARBA" id="ARBA00000448"/>
    </source>
</evidence>
<dbReference type="AlphaFoldDB" id="L8WD66"/>
<evidence type="ECO:0000256" key="3">
    <source>
        <dbReference type="ARBA" id="ARBA00012744"/>
    </source>
</evidence>
<name>L8WD66_THACA</name>
<evidence type="ECO:0000259" key="6">
    <source>
        <dbReference type="PROSITE" id="PS51820"/>
    </source>
</evidence>
<dbReference type="STRING" id="983506.L8WD66"/>
<evidence type="ECO:0000313" key="8">
    <source>
        <dbReference type="Proteomes" id="UP000011668"/>
    </source>
</evidence>
<dbReference type="SUPFAM" id="SSF56988">
    <property type="entry name" value="Anthrax protective antigen"/>
    <property type="match status" value="1"/>
</dbReference>
<comment type="catalytic activity">
    <reaction evidence="1">
        <text>Hydrolysis of terminal, non-reducing beta-D-glucosyl residues with release of beta-D-glucose.</text>
        <dbReference type="EC" id="3.2.1.21"/>
    </reaction>
</comment>
<dbReference type="PROSITE" id="PS51820">
    <property type="entry name" value="PA14"/>
    <property type="match status" value="1"/>
</dbReference>
<dbReference type="InterPro" id="IPR037524">
    <property type="entry name" value="PA14/GLEYA"/>
</dbReference>
<dbReference type="PANTHER" id="PTHR42715:SF27">
    <property type="entry name" value="BETA-GLUCOSIDASE-RELATED"/>
    <property type="match status" value="1"/>
</dbReference>
<dbReference type="EMBL" id="AFRT01004907">
    <property type="protein sequence ID" value="ELU35900.1"/>
    <property type="molecule type" value="Genomic_DNA"/>
</dbReference>
<organism evidence="7 8">
    <name type="scientific">Thanatephorus cucumeris (strain AG1-IA)</name>
    <name type="common">Rice sheath blight fungus</name>
    <name type="synonym">Rhizoctonia solani</name>
    <dbReference type="NCBI Taxonomy" id="983506"/>
    <lineage>
        <taxon>Eukaryota</taxon>
        <taxon>Fungi</taxon>
        <taxon>Dikarya</taxon>
        <taxon>Basidiomycota</taxon>
        <taxon>Agaricomycotina</taxon>
        <taxon>Agaricomycetes</taxon>
        <taxon>Cantharellales</taxon>
        <taxon>Ceratobasidiaceae</taxon>
        <taxon>Rhizoctonia</taxon>
        <taxon>Rhizoctonia solani AG-1</taxon>
    </lineage>
</organism>
<dbReference type="EC" id="3.2.1.21" evidence="3"/>
<comment type="similarity">
    <text evidence="2">Belongs to the glycosyl hydrolase 3 family.</text>
</comment>
<dbReference type="Proteomes" id="UP000011668">
    <property type="component" value="Unassembled WGS sequence"/>
</dbReference>
<dbReference type="GO" id="GO:0008422">
    <property type="term" value="F:beta-glucosidase activity"/>
    <property type="evidence" value="ECO:0007669"/>
    <property type="project" value="UniProtKB-EC"/>
</dbReference>
<keyword evidence="4" id="KW-0378">Hydrolase</keyword>
<sequence>MTGIFTPDVTGKYEFGAAATGLVDVYVDGKKIIDNSTNPVPGHVFFMTGTVEVCNTVELTAGKPVEIKLQFTSPVAARARGFTQVGAGSLSLEGRGGCRWGGGRAFQDEQGIKEAVDLAKKVDKVVLVVGLNNDWESEGYDRDNMELPRATNRLVSAVLEANKNTAVVVISGTPVSMPWADTASTVVQSFYSGGELEAST</sequence>
<dbReference type="Gene3D" id="2.60.120.260">
    <property type="entry name" value="Galactose-binding domain-like"/>
    <property type="match status" value="1"/>
</dbReference>
<evidence type="ECO:0000256" key="2">
    <source>
        <dbReference type="ARBA" id="ARBA00005336"/>
    </source>
</evidence>
<gene>
    <name evidence="7" type="ORF">AG1IA_10070</name>
</gene>
<evidence type="ECO:0000256" key="5">
    <source>
        <dbReference type="ARBA" id="ARBA00023295"/>
    </source>
</evidence>
<dbReference type="InterPro" id="IPR002772">
    <property type="entry name" value="Glyco_hydro_3_C"/>
</dbReference>
<keyword evidence="5" id="KW-0326">Glycosidase</keyword>
<evidence type="ECO:0000313" key="7">
    <source>
        <dbReference type="EMBL" id="ELU35900.1"/>
    </source>
</evidence>
<feature type="domain" description="PA14" evidence="6">
    <location>
        <begin position="1"/>
        <end position="116"/>
    </location>
</feature>
<dbReference type="InterPro" id="IPR050288">
    <property type="entry name" value="Cellulose_deg_GH3"/>
</dbReference>